<dbReference type="GO" id="GO:0005739">
    <property type="term" value="C:mitochondrion"/>
    <property type="evidence" value="ECO:0007669"/>
    <property type="project" value="TreeGrafter"/>
</dbReference>
<reference evidence="7" key="3">
    <citation type="submission" date="2024-01" db="EMBL/GenBank/DDBJ databases">
        <authorList>
            <person name="Coelho M.A."/>
            <person name="David-Palma M."/>
            <person name="Shea T."/>
            <person name="Sun S."/>
            <person name="Cuomo C.A."/>
            <person name="Heitman J."/>
        </authorList>
    </citation>
    <scope>NUCLEOTIDE SEQUENCE</scope>
    <source>
        <strain evidence="7">CBS 7841</strain>
    </source>
</reference>
<feature type="binding site" evidence="6">
    <location>
        <position position="71"/>
    </location>
    <ligand>
        <name>substrate</name>
    </ligand>
</feature>
<dbReference type="GO" id="GO:0030272">
    <property type="term" value="F:5-formyltetrahydrofolate cyclo-ligase activity"/>
    <property type="evidence" value="ECO:0007669"/>
    <property type="project" value="UniProtKB-EC"/>
</dbReference>
<dbReference type="EMBL" id="CP143786">
    <property type="protein sequence ID" value="WVN87624.1"/>
    <property type="molecule type" value="Genomic_DNA"/>
</dbReference>
<evidence type="ECO:0000313" key="8">
    <source>
        <dbReference type="Proteomes" id="UP000094043"/>
    </source>
</evidence>
<comment type="catalytic activity">
    <reaction evidence="4">
        <text>(6S)-5-formyl-5,6,7,8-tetrahydrofolate + ATP = (6R)-5,10-methenyltetrahydrofolate + ADP + phosphate</text>
        <dbReference type="Rhea" id="RHEA:10488"/>
        <dbReference type="ChEBI" id="CHEBI:30616"/>
        <dbReference type="ChEBI" id="CHEBI:43474"/>
        <dbReference type="ChEBI" id="CHEBI:57455"/>
        <dbReference type="ChEBI" id="CHEBI:57457"/>
        <dbReference type="ChEBI" id="CHEBI:456216"/>
        <dbReference type="EC" id="6.3.3.2"/>
    </reaction>
</comment>
<dbReference type="GO" id="GO:0005524">
    <property type="term" value="F:ATP binding"/>
    <property type="evidence" value="ECO:0007669"/>
    <property type="project" value="UniProtKB-KW"/>
</dbReference>
<evidence type="ECO:0000313" key="7">
    <source>
        <dbReference type="EMBL" id="WVN87624.1"/>
    </source>
</evidence>
<organism evidence="7 8">
    <name type="scientific">Cryptococcus depauperatus CBS 7841</name>
    <dbReference type="NCBI Taxonomy" id="1295531"/>
    <lineage>
        <taxon>Eukaryota</taxon>
        <taxon>Fungi</taxon>
        <taxon>Dikarya</taxon>
        <taxon>Basidiomycota</taxon>
        <taxon>Agaricomycotina</taxon>
        <taxon>Tremellomycetes</taxon>
        <taxon>Tremellales</taxon>
        <taxon>Cryptococcaceae</taxon>
        <taxon>Cryptococcus</taxon>
    </lineage>
</organism>
<dbReference type="RefSeq" id="XP_066068324.1">
    <property type="nucleotide sequence ID" value="XM_066212227.1"/>
</dbReference>
<evidence type="ECO:0000256" key="2">
    <source>
        <dbReference type="ARBA" id="ARBA00022741"/>
    </source>
</evidence>
<evidence type="ECO:0000256" key="1">
    <source>
        <dbReference type="ARBA" id="ARBA00010638"/>
    </source>
</evidence>
<dbReference type="PIRSF" id="PIRSF006806">
    <property type="entry name" value="FTHF_cligase"/>
    <property type="match status" value="1"/>
</dbReference>
<feature type="binding site" evidence="6">
    <location>
        <begin position="184"/>
        <end position="192"/>
    </location>
    <ligand>
        <name>ATP</name>
        <dbReference type="ChEBI" id="CHEBI:30616"/>
    </ligand>
</feature>
<evidence type="ECO:0000256" key="6">
    <source>
        <dbReference type="PIRSR" id="PIRSR006806-1"/>
    </source>
</evidence>
<reference evidence="7" key="1">
    <citation type="submission" date="2016-06" db="EMBL/GenBank/DDBJ databases">
        <authorList>
            <person name="Cuomo C."/>
            <person name="Litvintseva A."/>
            <person name="Heitman J."/>
            <person name="Chen Y."/>
            <person name="Sun S."/>
            <person name="Springer D."/>
            <person name="Dromer F."/>
            <person name="Young S."/>
            <person name="Zeng Q."/>
            <person name="Chapman S."/>
            <person name="Gujja S."/>
            <person name="Saif S."/>
            <person name="Birren B."/>
        </authorList>
    </citation>
    <scope>NUCLEOTIDE SEQUENCE</scope>
    <source>
        <strain evidence="7">CBS 7841</strain>
    </source>
</reference>
<gene>
    <name evidence="7" type="ORF">L203_102807</name>
</gene>
<protein>
    <recommendedName>
        <fullName evidence="5">5-formyltetrahydrofolate cyclo-ligase</fullName>
        <ecNumber evidence="5">6.3.3.2</ecNumber>
    </recommendedName>
</protein>
<reference evidence="7" key="2">
    <citation type="journal article" date="2022" name="Elife">
        <title>Obligate sexual reproduction of a homothallic fungus closely related to the Cryptococcus pathogenic species complex.</title>
        <authorList>
            <person name="Passer A.R."/>
            <person name="Clancey S.A."/>
            <person name="Shea T."/>
            <person name="David-Palma M."/>
            <person name="Averette A.F."/>
            <person name="Boekhout T."/>
            <person name="Porcel B.M."/>
            <person name="Nowrousian M."/>
            <person name="Cuomo C.A."/>
            <person name="Sun S."/>
            <person name="Heitman J."/>
            <person name="Coelho M.A."/>
        </authorList>
    </citation>
    <scope>NUCLEOTIDE SEQUENCE</scope>
    <source>
        <strain evidence="7">CBS 7841</strain>
    </source>
</reference>
<name>A0AAJ8JSI3_9TREE</name>
<feature type="binding site" evidence="6">
    <location>
        <begin position="25"/>
        <end position="29"/>
    </location>
    <ligand>
        <name>ATP</name>
        <dbReference type="ChEBI" id="CHEBI:30616"/>
    </ligand>
</feature>
<evidence type="ECO:0000256" key="3">
    <source>
        <dbReference type="ARBA" id="ARBA00022840"/>
    </source>
</evidence>
<dbReference type="KEGG" id="cdep:91087018"/>
<dbReference type="PANTHER" id="PTHR23407:SF1">
    <property type="entry name" value="5-FORMYLTETRAHYDROFOLATE CYCLO-LIGASE"/>
    <property type="match status" value="1"/>
</dbReference>
<evidence type="ECO:0000256" key="4">
    <source>
        <dbReference type="ARBA" id="ARBA00036539"/>
    </source>
</evidence>
<dbReference type="GO" id="GO:0009396">
    <property type="term" value="P:folic acid-containing compound biosynthetic process"/>
    <property type="evidence" value="ECO:0007669"/>
    <property type="project" value="TreeGrafter"/>
</dbReference>
<keyword evidence="2 6" id="KW-0547">Nucleotide-binding</keyword>
<keyword evidence="3 6" id="KW-0067">ATP-binding</keyword>
<dbReference type="GeneID" id="91087018"/>
<dbReference type="AlphaFoldDB" id="A0AAJ8JSI3"/>
<accession>A0AAJ8JSI3</accession>
<evidence type="ECO:0000256" key="5">
    <source>
        <dbReference type="ARBA" id="ARBA00038966"/>
    </source>
</evidence>
<dbReference type="GO" id="GO:0035999">
    <property type="term" value="P:tetrahydrofolate interconversion"/>
    <property type="evidence" value="ECO:0007669"/>
    <property type="project" value="TreeGrafter"/>
</dbReference>
<dbReference type="InterPro" id="IPR002698">
    <property type="entry name" value="FTHF_cligase"/>
</dbReference>
<feature type="binding site" evidence="6">
    <location>
        <position position="77"/>
    </location>
    <ligand>
        <name>substrate</name>
    </ligand>
</feature>
<dbReference type="InterPro" id="IPR037171">
    <property type="entry name" value="NagB/RpiA_transferase-like"/>
</dbReference>
<dbReference type="EC" id="6.3.3.2" evidence="5"/>
<dbReference type="SUPFAM" id="SSF100950">
    <property type="entry name" value="NagB/RpiA/CoA transferase-like"/>
    <property type="match status" value="1"/>
</dbReference>
<comment type="similarity">
    <text evidence="1">Belongs to the 5-formyltetrahydrofolate cyclo-ligase family.</text>
</comment>
<keyword evidence="8" id="KW-1185">Reference proteome</keyword>
<sequence length="251" mass="28120">MSDLLLEPSGSKEFGADMSTTFALKSVLRRSMLQTLRNMSSLEVEKQSQKVFEILLNQPFFKTANTVGCYLSMAQGELQTAQIVDHLLRRGSSLYTPYIPAAPPQIRHSKPPPSLAPQQNMHMLRLYSSEDLANCPLDKWGIVDPGLYRKDNEQFLREDAMDPKSPGLDLILIPGVAFDKDCNRLGRGKAYYDRFLQVYTSSRPRPLLVAIALGPQILPPDEKVPTTESDFQLDGVISPSGIIWREDVRPA</sequence>
<dbReference type="InterPro" id="IPR024185">
    <property type="entry name" value="FTHF_cligase-like_sf"/>
</dbReference>
<dbReference type="Gene3D" id="3.40.50.10420">
    <property type="entry name" value="NagB/RpiA/CoA transferase-like"/>
    <property type="match status" value="1"/>
</dbReference>
<dbReference type="Proteomes" id="UP000094043">
    <property type="component" value="Chromosome 3"/>
</dbReference>
<dbReference type="PANTHER" id="PTHR23407">
    <property type="entry name" value="ATPASE INHIBITOR/5-FORMYLTETRAHYDROFOLATE CYCLO-LIGASE"/>
    <property type="match status" value="1"/>
</dbReference>
<proteinExistence type="inferred from homology"/>
<dbReference type="Pfam" id="PF01812">
    <property type="entry name" value="5-FTHF_cyc-lig"/>
    <property type="match status" value="1"/>
</dbReference>